<gene>
    <name evidence="3" type="ORF">KL86SPO_40209</name>
</gene>
<dbReference type="EMBL" id="FMJE01000004">
    <property type="protein sequence ID" value="SCM81725.1"/>
    <property type="molecule type" value="Genomic_DNA"/>
</dbReference>
<proteinExistence type="predicted"/>
<reference evidence="3" key="1">
    <citation type="submission" date="2016-08" db="EMBL/GenBank/DDBJ databases">
        <authorList>
            <person name="Seilhamer J.J."/>
        </authorList>
    </citation>
    <scope>NUCLEOTIDE SEQUENCE</scope>
    <source>
        <strain evidence="3">86</strain>
    </source>
</reference>
<dbReference type="AlphaFoldDB" id="A0A212LVT2"/>
<name>A0A212LVT2_9FIRM</name>
<protein>
    <submittedName>
        <fullName evidence="3">Uncharacterized protein</fullName>
    </submittedName>
</protein>
<evidence type="ECO:0000313" key="3">
    <source>
        <dbReference type="EMBL" id="SCM81725.1"/>
    </source>
</evidence>
<feature type="signal peptide" evidence="2">
    <location>
        <begin position="1"/>
        <end position="26"/>
    </location>
</feature>
<keyword evidence="2" id="KW-0732">Signal</keyword>
<evidence type="ECO:0000256" key="1">
    <source>
        <dbReference type="SAM" id="MobiDB-lite"/>
    </source>
</evidence>
<evidence type="ECO:0000256" key="2">
    <source>
        <dbReference type="SAM" id="SignalP"/>
    </source>
</evidence>
<organism evidence="3">
    <name type="scientific">uncultured Sporomusa sp</name>
    <dbReference type="NCBI Taxonomy" id="307249"/>
    <lineage>
        <taxon>Bacteria</taxon>
        <taxon>Bacillati</taxon>
        <taxon>Bacillota</taxon>
        <taxon>Negativicutes</taxon>
        <taxon>Selenomonadales</taxon>
        <taxon>Sporomusaceae</taxon>
        <taxon>Sporomusa</taxon>
        <taxon>environmental samples</taxon>
    </lineage>
</organism>
<accession>A0A212LVT2</accession>
<feature type="chain" id="PRO_5012532903" evidence="2">
    <location>
        <begin position="27"/>
        <end position="59"/>
    </location>
</feature>
<dbReference type="RefSeq" id="WP_188399733.1">
    <property type="nucleotide sequence ID" value="NZ_LT608335.1"/>
</dbReference>
<sequence>MNKVVSKLVIALLLGTFVATSGVSSALVLAEQANTQQDHQQVPSAESGNNQSNEHSGHH</sequence>
<feature type="region of interest" description="Disordered" evidence="1">
    <location>
        <begin position="34"/>
        <end position="59"/>
    </location>
</feature>